<feature type="compositionally biased region" description="Polar residues" evidence="1">
    <location>
        <begin position="50"/>
        <end position="61"/>
    </location>
</feature>
<evidence type="ECO:0000313" key="3">
    <source>
        <dbReference type="Proteomes" id="UP000784294"/>
    </source>
</evidence>
<comment type="caution">
    <text evidence="2">The sequence shown here is derived from an EMBL/GenBank/DDBJ whole genome shotgun (WGS) entry which is preliminary data.</text>
</comment>
<feature type="compositionally biased region" description="Low complexity" evidence="1">
    <location>
        <begin position="80"/>
        <end position="91"/>
    </location>
</feature>
<dbReference type="Proteomes" id="UP000784294">
    <property type="component" value="Unassembled WGS sequence"/>
</dbReference>
<accession>A0A448WLT6</accession>
<sequence length="188" mass="20023">RSACPSPCGTDESRPAGEADAVAVGWPPSAEAMPLHRLQGSHEAKKSVGLGSSSPVAQTPSPRGAGGEENQASGHEAQVQGSTTSTGSQSQAMNSDGAEVVGSSSLETKDRMEYHFASLKTLMEVNPCCAFVCRVTDIVFLLNYRSAWHPALMMSVTCRTKAQQGCIWVADLFAQIHPSTRLFKRNEK</sequence>
<name>A0A448WLT6_9PLAT</name>
<feature type="region of interest" description="Disordered" evidence="1">
    <location>
        <begin position="1"/>
        <end position="104"/>
    </location>
</feature>
<keyword evidence="3" id="KW-1185">Reference proteome</keyword>
<feature type="non-terminal residue" evidence="2">
    <location>
        <position position="188"/>
    </location>
</feature>
<dbReference type="EMBL" id="CAAALY010023228">
    <property type="protein sequence ID" value="VEL15041.1"/>
    <property type="molecule type" value="Genomic_DNA"/>
</dbReference>
<protein>
    <submittedName>
        <fullName evidence="2">Uncharacterized protein</fullName>
    </submittedName>
</protein>
<evidence type="ECO:0000256" key="1">
    <source>
        <dbReference type="SAM" id="MobiDB-lite"/>
    </source>
</evidence>
<organism evidence="2 3">
    <name type="scientific">Protopolystoma xenopodis</name>
    <dbReference type="NCBI Taxonomy" id="117903"/>
    <lineage>
        <taxon>Eukaryota</taxon>
        <taxon>Metazoa</taxon>
        <taxon>Spiralia</taxon>
        <taxon>Lophotrochozoa</taxon>
        <taxon>Platyhelminthes</taxon>
        <taxon>Monogenea</taxon>
        <taxon>Polyopisthocotylea</taxon>
        <taxon>Polystomatidea</taxon>
        <taxon>Polystomatidae</taxon>
        <taxon>Protopolystoma</taxon>
    </lineage>
</organism>
<gene>
    <name evidence="2" type="ORF">PXEA_LOCUS8481</name>
</gene>
<evidence type="ECO:0000313" key="2">
    <source>
        <dbReference type="EMBL" id="VEL15041.1"/>
    </source>
</evidence>
<reference evidence="2" key="1">
    <citation type="submission" date="2018-11" db="EMBL/GenBank/DDBJ databases">
        <authorList>
            <consortium name="Pathogen Informatics"/>
        </authorList>
    </citation>
    <scope>NUCLEOTIDE SEQUENCE</scope>
</reference>
<proteinExistence type="predicted"/>
<dbReference type="AlphaFoldDB" id="A0A448WLT6"/>